<feature type="compositionally biased region" description="Polar residues" evidence="1">
    <location>
        <begin position="387"/>
        <end position="396"/>
    </location>
</feature>
<evidence type="ECO:0000313" key="2">
    <source>
        <dbReference type="EMBL" id="PMD19165.1"/>
    </source>
</evidence>
<feature type="region of interest" description="Disordered" evidence="1">
    <location>
        <begin position="164"/>
        <end position="188"/>
    </location>
</feature>
<feature type="region of interest" description="Disordered" evidence="1">
    <location>
        <begin position="496"/>
        <end position="531"/>
    </location>
</feature>
<feature type="compositionally biased region" description="Low complexity" evidence="1">
    <location>
        <begin position="435"/>
        <end position="450"/>
    </location>
</feature>
<feature type="compositionally biased region" description="Polar residues" evidence="1">
    <location>
        <begin position="496"/>
        <end position="510"/>
    </location>
</feature>
<feature type="compositionally biased region" description="Low complexity" evidence="1">
    <location>
        <begin position="511"/>
        <end position="531"/>
    </location>
</feature>
<proteinExistence type="predicted"/>
<dbReference type="AlphaFoldDB" id="A0A2J6PYQ1"/>
<dbReference type="Proteomes" id="UP000235672">
    <property type="component" value="Unassembled WGS sequence"/>
</dbReference>
<dbReference type="EMBL" id="KZ613490">
    <property type="protein sequence ID" value="PMD19165.1"/>
    <property type="molecule type" value="Genomic_DNA"/>
</dbReference>
<gene>
    <name evidence="2" type="ORF">NA56DRAFT_750638</name>
</gene>
<evidence type="ECO:0000256" key="1">
    <source>
        <dbReference type="SAM" id="MobiDB-lite"/>
    </source>
</evidence>
<evidence type="ECO:0000313" key="3">
    <source>
        <dbReference type="Proteomes" id="UP000235672"/>
    </source>
</evidence>
<name>A0A2J6PYQ1_9HELO</name>
<sequence length="579" mass="61054">MESPDKMSGMLRSFWGWTSADTPTREEAEAWAQERRERKAAAKAAKAAKKAAKAAKSAAAAALALPPRPPRPAAPLYEFTALSDVLAQAKKDLALIRTSRCQILLPSGAVVTTSPSQATATGQVAQPVAVTPLQASNHANPIISGNPRPDSIVSQAPSFQSVIHPSSPLAQRSPSIPEGSPYLAQPSPSLASQDAAFLDSIQRSPSIIQRSPPLAQAPNSPIELTRTLSAAQRAALRISLGSPLPGDIARTAPQLPNVIQRRSSIPVESLTTEGPRRSVSFQYYAEVEDEDQQKQYQDQAARQLQAVTEDLLQTQSRPSSIKYEGPGPLGSSRRRPTSIQYEGPGPLGRARSRSPPPAIQYEGPGPLGGNRRRPFSFEYEGPGPLGSNWSRPTSVQYEGPGPLGSARSPRPSIQYEGRGPLGSTRSRPSPIHYEGPGPLGSAAAAGNLSNPDGTTINTNPHPVPTAEQLAIEAEIAERLQAIAGILGNINSSRSQLQQTGIGTTSQARVQASTTPNPTPSPAATNAAPAGPATTYLERIRDGEVYIVARRARATELTDGQGRIGATGSVPVMRVPDCGI</sequence>
<protein>
    <submittedName>
        <fullName evidence="2">Uncharacterized protein</fullName>
    </submittedName>
</protein>
<feature type="region of interest" description="Disordered" evidence="1">
    <location>
        <begin position="311"/>
        <end position="463"/>
    </location>
</feature>
<keyword evidence="3" id="KW-1185">Reference proteome</keyword>
<reference evidence="2 3" key="1">
    <citation type="submission" date="2016-05" db="EMBL/GenBank/DDBJ databases">
        <title>A degradative enzymes factory behind the ericoid mycorrhizal symbiosis.</title>
        <authorList>
            <consortium name="DOE Joint Genome Institute"/>
            <person name="Martino E."/>
            <person name="Morin E."/>
            <person name="Grelet G."/>
            <person name="Kuo A."/>
            <person name="Kohler A."/>
            <person name="Daghino S."/>
            <person name="Barry K."/>
            <person name="Choi C."/>
            <person name="Cichocki N."/>
            <person name="Clum A."/>
            <person name="Copeland A."/>
            <person name="Hainaut M."/>
            <person name="Haridas S."/>
            <person name="Labutti K."/>
            <person name="Lindquist E."/>
            <person name="Lipzen A."/>
            <person name="Khouja H.-R."/>
            <person name="Murat C."/>
            <person name="Ohm R."/>
            <person name="Olson A."/>
            <person name="Spatafora J."/>
            <person name="Veneault-Fourrey C."/>
            <person name="Henrissat B."/>
            <person name="Grigoriev I."/>
            <person name="Martin F."/>
            <person name="Perotto S."/>
        </authorList>
    </citation>
    <scope>NUCLEOTIDE SEQUENCE [LARGE SCALE GENOMIC DNA]</scope>
    <source>
        <strain evidence="2 3">UAMH 7357</strain>
    </source>
</reference>
<feature type="compositionally biased region" description="Polar residues" evidence="1">
    <location>
        <begin position="451"/>
        <end position="460"/>
    </location>
</feature>
<organism evidence="2 3">
    <name type="scientific">Hyaloscypha hepaticicola</name>
    <dbReference type="NCBI Taxonomy" id="2082293"/>
    <lineage>
        <taxon>Eukaryota</taxon>
        <taxon>Fungi</taxon>
        <taxon>Dikarya</taxon>
        <taxon>Ascomycota</taxon>
        <taxon>Pezizomycotina</taxon>
        <taxon>Leotiomycetes</taxon>
        <taxon>Helotiales</taxon>
        <taxon>Hyaloscyphaceae</taxon>
        <taxon>Hyaloscypha</taxon>
    </lineage>
</organism>
<feature type="compositionally biased region" description="Polar residues" evidence="1">
    <location>
        <begin position="164"/>
        <end position="174"/>
    </location>
</feature>
<accession>A0A2J6PYQ1</accession>